<reference evidence="4 5" key="1">
    <citation type="submission" date="2010-05" db="EMBL/GenBank/DDBJ databases">
        <title>Complete sequence of Thermincola sp. JR.</title>
        <authorList>
            <consortium name="US DOE Joint Genome Institute"/>
            <person name="Lucas S."/>
            <person name="Copeland A."/>
            <person name="Lapidus A."/>
            <person name="Cheng J.-F."/>
            <person name="Bruce D."/>
            <person name="Goodwin L."/>
            <person name="Pitluck S."/>
            <person name="Chertkov O."/>
            <person name="Detter J.C."/>
            <person name="Han C."/>
            <person name="Tapia R."/>
            <person name="Land M."/>
            <person name="Hauser L."/>
            <person name="Kyrpides N."/>
            <person name="Mikhailova N."/>
            <person name="Hazen T.C."/>
            <person name="Woyke T."/>
        </authorList>
    </citation>
    <scope>NUCLEOTIDE SEQUENCE [LARGE SCALE GENOMIC DNA]</scope>
    <source>
        <strain evidence="4 5">JR</strain>
    </source>
</reference>
<dbReference type="InterPro" id="IPR010273">
    <property type="entry name" value="DUF881"/>
</dbReference>
<feature type="coiled-coil region" evidence="2">
    <location>
        <begin position="39"/>
        <end position="73"/>
    </location>
</feature>
<keyword evidence="2" id="KW-0175">Coiled coil</keyword>
<evidence type="ECO:0000256" key="3">
    <source>
        <dbReference type="SAM" id="Phobius"/>
    </source>
</evidence>
<protein>
    <recommendedName>
        <fullName evidence="6">Division initiation protein</fullName>
    </recommendedName>
</protein>
<proteinExistence type="inferred from homology"/>
<dbReference type="KEGG" id="tjr:TherJR_0375"/>
<dbReference type="EMBL" id="CP002028">
    <property type="protein sequence ID" value="ADG81261.1"/>
    <property type="molecule type" value="Genomic_DNA"/>
</dbReference>
<dbReference type="Pfam" id="PF05949">
    <property type="entry name" value="DUF881"/>
    <property type="match status" value="1"/>
</dbReference>
<dbReference type="AlphaFoldDB" id="D5XAG2"/>
<dbReference type="OrthoDB" id="9776196at2"/>
<keyword evidence="3" id="KW-0472">Membrane</keyword>
<dbReference type="eggNOG" id="COG3879">
    <property type="taxonomic scope" value="Bacteria"/>
</dbReference>
<keyword evidence="3" id="KW-1133">Transmembrane helix</keyword>
<dbReference type="PANTHER" id="PTHR37313:SF2">
    <property type="entry name" value="UPF0749 PROTEIN YLXX"/>
    <property type="match status" value="1"/>
</dbReference>
<feature type="transmembrane region" description="Helical" evidence="3">
    <location>
        <begin position="6"/>
        <end position="25"/>
    </location>
</feature>
<name>D5XAG2_THEPJ</name>
<evidence type="ECO:0000256" key="2">
    <source>
        <dbReference type="SAM" id="Coils"/>
    </source>
</evidence>
<dbReference type="PANTHER" id="PTHR37313">
    <property type="entry name" value="UPF0749 PROTEIN RV1825"/>
    <property type="match status" value="1"/>
</dbReference>
<dbReference type="RefSeq" id="WP_013119284.1">
    <property type="nucleotide sequence ID" value="NC_014152.1"/>
</dbReference>
<evidence type="ECO:0000313" key="5">
    <source>
        <dbReference type="Proteomes" id="UP000002377"/>
    </source>
</evidence>
<dbReference type="HOGENOM" id="CLU_040273_4_0_9"/>
<evidence type="ECO:0000256" key="1">
    <source>
        <dbReference type="ARBA" id="ARBA00009108"/>
    </source>
</evidence>
<organism evidence="4 5">
    <name type="scientific">Thermincola potens (strain JR)</name>
    <dbReference type="NCBI Taxonomy" id="635013"/>
    <lineage>
        <taxon>Bacteria</taxon>
        <taxon>Bacillati</taxon>
        <taxon>Bacillota</taxon>
        <taxon>Clostridia</taxon>
        <taxon>Eubacteriales</taxon>
        <taxon>Thermincolaceae</taxon>
        <taxon>Thermincola</taxon>
    </lineage>
</organism>
<comment type="similarity">
    <text evidence="1">Belongs to the UPF0749 family.</text>
</comment>
<accession>D5XAG2</accession>
<gene>
    <name evidence="4" type="ordered locus">TherJR_0375</name>
</gene>
<keyword evidence="3" id="KW-0812">Transmembrane</keyword>
<sequence length="238" mass="26702">MKIEKWHVLLSLVCLITGLLIALYYKSSDIRFNPIAQKNQNLVAMIRTQEKKNRELEAEITKIRKDLDKYQQAIASGQGSLGRMQENLADLKFRAGLVKVSGPGIKITLNDQEQARTAKDPEYYMIHYSNILYIVNDLRSAGAEAIAVNGIRVVTNSDIRCAGSIILVNTRRLAPPYVITAIGDPEQLEMYVRSGEYYTLEMAKFPVSLEKLNKVVIPPYKGSYTFNYANALPKVGGN</sequence>
<evidence type="ECO:0000313" key="4">
    <source>
        <dbReference type="EMBL" id="ADG81261.1"/>
    </source>
</evidence>
<dbReference type="STRING" id="635013.TherJR_0375"/>
<evidence type="ECO:0008006" key="6">
    <source>
        <dbReference type="Google" id="ProtNLM"/>
    </source>
</evidence>
<keyword evidence="5" id="KW-1185">Reference proteome</keyword>
<dbReference type="Gene3D" id="3.30.70.1880">
    <property type="entry name" value="Protein of unknown function DUF881"/>
    <property type="match status" value="1"/>
</dbReference>
<dbReference type="Proteomes" id="UP000002377">
    <property type="component" value="Chromosome"/>
</dbReference>